<dbReference type="Proteomes" id="UP000196581">
    <property type="component" value="Unassembled WGS sequence"/>
</dbReference>
<organism evidence="1 2">
    <name type="scientific">Brevibacterium yomogidense</name>
    <dbReference type="NCBI Taxonomy" id="946573"/>
    <lineage>
        <taxon>Bacteria</taxon>
        <taxon>Bacillati</taxon>
        <taxon>Actinomycetota</taxon>
        <taxon>Actinomycetes</taxon>
        <taxon>Micrococcales</taxon>
        <taxon>Brevibacteriaceae</taxon>
        <taxon>Brevibacterium</taxon>
    </lineage>
</organism>
<evidence type="ECO:0000313" key="2">
    <source>
        <dbReference type="Proteomes" id="UP000196581"/>
    </source>
</evidence>
<proteinExistence type="predicted"/>
<evidence type="ECO:0000313" key="1">
    <source>
        <dbReference type="EMBL" id="SLM97924.1"/>
    </source>
</evidence>
<dbReference type="AlphaFoldDB" id="A0A1X6XF78"/>
<name>A0A1X6XF78_9MICO</name>
<reference evidence="2" key="1">
    <citation type="submission" date="2017-02" db="EMBL/GenBank/DDBJ databases">
        <authorList>
            <person name="Dridi B."/>
        </authorList>
    </citation>
    <scope>NUCLEOTIDE SEQUENCE [LARGE SCALE GENOMIC DNA]</scope>
    <source>
        <strain evidence="2">B Co 03.10</strain>
    </source>
</reference>
<protein>
    <submittedName>
        <fullName evidence="1">Uncharacterized protein</fullName>
    </submittedName>
</protein>
<gene>
    <name evidence="1" type="ORF">FM105_08020</name>
</gene>
<dbReference type="EMBL" id="FWFF01000013">
    <property type="protein sequence ID" value="SLM97924.1"/>
    <property type="molecule type" value="Genomic_DNA"/>
</dbReference>
<keyword evidence="2" id="KW-1185">Reference proteome</keyword>
<accession>A0A1X6XF78</accession>
<sequence>MPTPGGGVPVRQWEDALTDLDECAPEERSDRAHALLSRLEDALEAL</sequence>